<accession>A0AAE2CYB6</accession>
<keyword evidence="2" id="KW-1185">Reference proteome</keyword>
<proteinExistence type="predicted"/>
<sequence>MSAALVCSTTLHRTEEFGDIILSNFIYKNRQHIPSATPPSFDRRQNFPARYRPRAPPSSNHWVTGQKTAQLSPKNRPVLAQKPPVFAGSFLEDSGAMPTSYRPMRIPLDSSSQAEQFHPINFSFCQLPCLGSKSPSGTFPLSIRHCQNVFRSQSNTITLASSRRTSPTDWFPSSALRQKWLLQPSTWPSSPCFALRSQPTHLPSRLSQHPNLLFFLLTITSAIDS</sequence>
<gene>
    <name evidence="1" type="ORF">Salat_0194900</name>
</gene>
<protein>
    <submittedName>
        <fullName evidence="1">Uncharacterized protein</fullName>
    </submittedName>
</protein>
<reference evidence="1" key="1">
    <citation type="submission" date="2020-06" db="EMBL/GenBank/DDBJ databases">
        <authorList>
            <person name="Li T."/>
            <person name="Hu X."/>
            <person name="Zhang T."/>
            <person name="Song X."/>
            <person name="Zhang H."/>
            <person name="Dai N."/>
            <person name="Sheng W."/>
            <person name="Hou X."/>
            <person name="Wei L."/>
        </authorList>
    </citation>
    <scope>NUCLEOTIDE SEQUENCE</scope>
    <source>
        <strain evidence="1">3651</strain>
        <tissue evidence="1">Leaf</tissue>
    </source>
</reference>
<organism evidence="1 2">
    <name type="scientific">Sesamum alatum</name>
    <dbReference type="NCBI Taxonomy" id="300844"/>
    <lineage>
        <taxon>Eukaryota</taxon>
        <taxon>Viridiplantae</taxon>
        <taxon>Streptophyta</taxon>
        <taxon>Embryophyta</taxon>
        <taxon>Tracheophyta</taxon>
        <taxon>Spermatophyta</taxon>
        <taxon>Magnoliopsida</taxon>
        <taxon>eudicotyledons</taxon>
        <taxon>Gunneridae</taxon>
        <taxon>Pentapetalae</taxon>
        <taxon>asterids</taxon>
        <taxon>lamiids</taxon>
        <taxon>Lamiales</taxon>
        <taxon>Pedaliaceae</taxon>
        <taxon>Sesamum</taxon>
    </lineage>
</organism>
<evidence type="ECO:0000313" key="2">
    <source>
        <dbReference type="Proteomes" id="UP001293254"/>
    </source>
</evidence>
<evidence type="ECO:0000313" key="1">
    <source>
        <dbReference type="EMBL" id="KAK4438604.1"/>
    </source>
</evidence>
<dbReference type="Proteomes" id="UP001293254">
    <property type="component" value="Unassembled WGS sequence"/>
</dbReference>
<dbReference type="EMBL" id="JACGWO010000001">
    <property type="protein sequence ID" value="KAK4438604.1"/>
    <property type="molecule type" value="Genomic_DNA"/>
</dbReference>
<dbReference type="AlphaFoldDB" id="A0AAE2CYB6"/>
<comment type="caution">
    <text evidence="1">The sequence shown here is derived from an EMBL/GenBank/DDBJ whole genome shotgun (WGS) entry which is preliminary data.</text>
</comment>
<name>A0AAE2CYB6_9LAMI</name>
<reference evidence="1" key="2">
    <citation type="journal article" date="2024" name="Plant">
        <title>Genomic evolution and insights into agronomic trait innovations of Sesamum species.</title>
        <authorList>
            <person name="Miao H."/>
            <person name="Wang L."/>
            <person name="Qu L."/>
            <person name="Liu H."/>
            <person name="Sun Y."/>
            <person name="Le M."/>
            <person name="Wang Q."/>
            <person name="Wei S."/>
            <person name="Zheng Y."/>
            <person name="Lin W."/>
            <person name="Duan Y."/>
            <person name="Cao H."/>
            <person name="Xiong S."/>
            <person name="Wang X."/>
            <person name="Wei L."/>
            <person name="Li C."/>
            <person name="Ma Q."/>
            <person name="Ju M."/>
            <person name="Zhao R."/>
            <person name="Li G."/>
            <person name="Mu C."/>
            <person name="Tian Q."/>
            <person name="Mei H."/>
            <person name="Zhang T."/>
            <person name="Gao T."/>
            <person name="Zhang H."/>
        </authorList>
    </citation>
    <scope>NUCLEOTIDE SEQUENCE</scope>
    <source>
        <strain evidence="1">3651</strain>
    </source>
</reference>